<organism evidence="1 2">
    <name type="scientific">Brucella tritici</name>
    <dbReference type="NCBI Taxonomy" id="94626"/>
    <lineage>
        <taxon>Bacteria</taxon>
        <taxon>Pseudomonadati</taxon>
        <taxon>Pseudomonadota</taxon>
        <taxon>Alphaproteobacteria</taxon>
        <taxon>Hyphomicrobiales</taxon>
        <taxon>Brucellaceae</taxon>
        <taxon>Brucella/Ochrobactrum group</taxon>
        <taxon>Brucella</taxon>
    </lineage>
</organism>
<dbReference type="Proteomes" id="UP000460650">
    <property type="component" value="Unassembled WGS sequence"/>
</dbReference>
<proteinExistence type="predicted"/>
<gene>
    <name evidence="1" type="ORF">F9K94_21605</name>
</gene>
<evidence type="ECO:0000313" key="1">
    <source>
        <dbReference type="EMBL" id="KAB2655151.1"/>
    </source>
</evidence>
<sequence length="137" mass="16211">MTYQKPVEFNDIILTDDRGVEYRIPADFRELVARCLEPISEADRTGKLKGEAYLYQRFEEFEDAITDIPEVRNALNEMSSDGQRHRQILQLFYNDLPKWAKCRETLEGKFKVRITEPALMVSKGYYRGDMEFVTRQF</sequence>
<protein>
    <submittedName>
        <fullName evidence="1">Uncharacterized protein</fullName>
    </submittedName>
</protein>
<comment type="caution">
    <text evidence="1">The sequence shown here is derived from an EMBL/GenBank/DDBJ whole genome shotgun (WGS) entry which is preliminary data.</text>
</comment>
<dbReference type="RefSeq" id="WP_151648426.1">
    <property type="nucleotide sequence ID" value="NZ_WBVY01000007.1"/>
</dbReference>
<dbReference type="AlphaFoldDB" id="A0A7V7VR45"/>
<evidence type="ECO:0000313" key="2">
    <source>
        <dbReference type="Proteomes" id="UP000460650"/>
    </source>
</evidence>
<dbReference type="EMBL" id="WBVY01000007">
    <property type="protein sequence ID" value="KAB2655151.1"/>
    <property type="molecule type" value="Genomic_DNA"/>
</dbReference>
<name>A0A7V7VR45_9HYPH</name>
<reference evidence="1 2" key="1">
    <citation type="submission" date="2019-09" db="EMBL/GenBank/DDBJ databases">
        <title>Taxonomic organization of the family Brucellaceae based on a phylogenomic approach.</title>
        <authorList>
            <person name="Leclercq S."/>
            <person name="Cloeckaert A."/>
            <person name="Zygmunt M.S."/>
        </authorList>
    </citation>
    <scope>NUCLEOTIDE SEQUENCE [LARGE SCALE GENOMIC DNA]</scope>
    <source>
        <strain evidence="1 2">TA93</strain>
    </source>
</reference>
<accession>A0A7V7VR45</accession>